<keyword evidence="2" id="KW-0342">GTP-binding</keyword>
<name>A0A6M2DNY3_XENCH</name>
<dbReference type="SUPFAM" id="SSF52540">
    <property type="entry name" value="P-loop containing nucleoside triphosphate hydrolases"/>
    <property type="match status" value="1"/>
</dbReference>
<evidence type="ECO:0000313" key="3">
    <source>
        <dbReference type="EMBL" id="NOV46841.1"/>
    </source>
</evidence>
<dbReference type="InterPro" id="IPR027417">
    <property type="entry name" value="P-loop_NTPase"/>
</dbReference>
<evidence type="ECO:0000256" key="2">
    <source>
        <dbReference type="ARBA" id="ARBA00023134"/>
    </source>
</evidence>
<proteinExistence type="predicted"/>
<protein>
    <submittedName>
        <fullName evidence="3">Putative ras of complex</fullName>
    </submittedName>
</protein>
<dbReference type="AlphaFoldDB" id="A0A6M2DNY3"/>
<dbReference type="Pfam" id="PF08477">
    <property type="entry name" value="Roc"/>
    <property type="match status" value="1"/>
</dbReference>
<dbReference type="EMBL" id="GIIL01003115">
    <property type="protein sequence ID" value="NOV46841.1"/>
    <property type="molecule type" value="Transcribed_RNA"/>
</dbReference>
<organism evidence="3">
    <name type="scientific">Xenopsylla cheopis</name>
    <name type="common">Oriental rat flea</name>
    <name type="synonym">Pulex cheopis</name>
    <dbReference type="NCBI Taxonomy" id="163159"/>
    <lineage>
        <taxon>Eukaryota</taxon>
        <taxon>Metazoa</taxon>
        <taxon>Ecdysozoa</taxon>
        <taxon>Arthropoda</taxon>
        <taxon>Hexapoda</taxon>
        <taxon>Insecta</taxon>
        <taxon>Pterygota</taxon>
        <taxon>Neoptera</taxon>
        <taxon>Endopterygota</taxon>
        <taxon>Siphonaptera</taxon>
        <taxon>Pulicidae</taxon>
        <taxon>Xenopsyllinae</taxon>
        <taxon>Xenopsylla</taxon>
    </lineage>
</organism>
<dbReference type="PRINTS" id="PR00449">
    <property type="entry name" value="RASTRNSFRMNG"/>
</dbReference>
<dbReference type="Gene3D" id="3.40.50.300">
    <property type="entry name" value="P-loop containing nucleotide triphosphate hydrolases"/>
    <property type="match status" value="1"/>
</dbReference>
<dbReference type="PANTHER" id="PTHR24073">
    <property type="entry name" value="DRAB5-RELATED"/>
    <property type="match status" value="1"/>
</dbReference>
<accession>A0A6M2DNY3</accession>
<keyword evidence="1" id="KW-0547">Nucleotide-binding</keyword>
<sequence length="187" mass="20970">MQKLKIVIVGPSQTGKTLIANTLSEANESLEVRPTQGCRIVEFELNDIVLNNKVTKVLIELWDCSGQHKFNNCWPIIRDRANGVILVHSDFNLETQQELDMFYKFFVTNNGLNAKHCVVFNHTGDNTGKLGSNFLRISQIKVDLSEIEVLKKDFSEYITSLLMLRAEANESRGSVSSRPGGHSITGM</sequence>
<reference evidence="3" key="1">
    <citation type="submission" date="2020-03" db="EMBL/GenBank/DDBJ databases">
        <title>Transcriptomic Profiling of the Digestive Tract of the Rat Flea, Xenopsylla cheopis, Following Blood Feeding and Infection with Yersinia pestis.</title>
        <authorList>
            <person name="Bland D.M."/>
            <person name="Martens C.A."/>
            <person name="Virtaneva K."/>
            <person name="Kanakabandi K."/>
            <person name="Long D."/>
            <person name="Rosenke R."/>
            <person name="Saturday G.A."/>
            <person name="Hoyt F.H."/>
            <person name="Bruno D.P."/>
            <person name="Ribeiro J.M.C."/>
            <person name="Hinnebusch J."/>
        </authorList>
    </citation>
    <scope>NUCLEOTIDE SEQUENCE</scope>
</reference>
<evidence type="ECO:0000256" key="1">
    <source>
        <dbReference type="ARBA" id="ARBA00022741"/>
    </source>
</evidence>
<dbReference type="GO" id="GO:0005525">
    <property type="term" value="F:GTP binding"/>
    <property type="evidence" value="ECO:0007669"/>
    <property type="project" value="UniProtKB-KW"/>
</dbReference>